<organism evidence="2 3">
    <name type="scientific">Stachybotrys elegans</name>
    <dbReference type="NCBI Taxonomy" id="80388"/>
    <lineage>
        <taxon>Eukaryota</taxon>
        <taxon>Fungi</taxon>
        <taxon>Dikarya</taxon>
        <taxon>Ascomycota</taxon>
        <taxon>Pezizomycotina</taxon>
        <taxon>Sordariomycetes</taxon>
        <taxon>Hypocreomycetidae</taxon>
        <taxon>Hypocreales</taxon>
        <taxon>Stachybotryaceae</taxon>
        <taxon>Stachybotrys</taxon>
    </lineage>
</organism>
<reference evidence="2" key="1">
    <citation type="journal article" date="2021" name="Nat. Commun.">
        <title>Genetic determinants of endophytism in the Arabidopsis root mycobiome.</title>
        <authorList>
            <person name="Mesny F."/>
            <person name="Miyauchi S."/>
            <person name="Thiergart T."/>
            <person name="Pickel B."/>
            <person name="Atanasova L."/>
            <person name="Karlsson M."/>
            <person name="Huettel B."/>
            <person name="Barry K.W."/>
            <person name="Haridas S."/>
            <person name="Chen C."/>
            <person name="Bauer D."/>
            <person name="Andreopoulos W."/>
            <person name="Pangilinan J."/>
            <person name="LaButti K."/>
            <person name="Riley R."/>
            <person name="Lipzen A."/>
            <person name="Clum A."/>
            <person name="Drula E."/>
            <person name="Henrissat B."/>
            <person name="Kohler A."/>
            <person name="Grigoriev I.V."/>
            <person name="Martin F.M."/>
            <person name="Hacquard S."/>
        </authorList>
    </citation>
    <scope>NUCLEOTIDE SEQUENCE</scope>
    <source>
        <strain evidence="2">MPI-CAGE-CH-0235</strain>
    </source>
</reference>
<dbReference type="EMBL" id="JAGPNK010000009">
    <property type="protein sequence ID" value="KAH7313910.1"/>
    <property type="molecule type" value="Genomic_DNA"/>
</dbReference>
<proteinExistence type="predicted"/>
<accession>A0A8K0SSG5</accession>
<evidence type="ECO:0000313" key="3">
    <source>
        <dbReference type="Proteomes" id="UP000813444"/>
    </source>
</evidence>
<dbReference type="Proteomes" id="UP000813444">
    <property type="component" value="Unassembled WGS sequence"/>
</dbReference>
<feature type="signal peptide" evidence="1">
    <location>
        <begin position="1"/>
        <end position="18"/>
    </location>
</feature>
<keyword evidence="3" id="KW-1185">Reference proteome</keyword>
<feature type="chain" id="PRO_5035443690" description="Peptidase S53 activation domain-containing protein" evidence="1">
    <location>
        <begin position="19"/>
        <end position="72"/>
    </location>
</feature>
<protein>
    <recommendedName>
        <fullName evidence="4">Peptidase S53 activation domain-containing protein</fullName>
    </recommendedName>
</protein>
<evidence type="ECO:0008006" key="4">
    <source>
        <dbReference type="Google" id="ProtNLM"/>
    </source>
</evidence>
<evidence type="ECO:0000256" key="1">
    <source>
        <dbReference type="SAM" id="SignalP"/>
    </source>
</evidence>
<sequence length="72" mass="8046">MQLSFLSAFLALGGIAFCVPHDSLEPRHIETVMYKRGESLDTRGLELAELHGVDVSESKDYFHTPPFLLAQI</sequence>
<evidence type="ECO:0000313" key="2">
    <source>
        <dbReference type="EMBL" id="KAH7313910.1"/>
    </source>
</evidence>
<dbReference type="AlphaFoldDB" id="A0A8K0SSG5"/>
<keyword evidence="1" id="KW-0732">Signal</keyword>
<comment type="caution">
    <text evidence="2">The sequence shown here is derived from an EMBL/GenBank/DDBJ whole genome shotgun (WGS) entry which is preliminary data.</text>
</comment>
<gene>
    <name evidence="2" type="ORF">B0I35DRAFT_436087</name>
</gene>
<name>A0A8K0SSG5_9HYPO</name>